<accession>A0A926NG09</accession>
<protein>
    <submittedName>
        <fullName evidence="1">Uncharacterized protein</fullName>
    </submittedName>
</protein>
<comment type="caution">
    <text evidence="1">The sequence shown here is derived from an EMBL/GenBank/DDBJ whole genome shotgun (WGS) entry which is preliminary data.</text>
</comment>
<reference evidence="2" key="1">
    <citation type="submission" date="2022-10" db="EMBL/GenBank/DDBJ databases">
        <title>A novel bacterium of genus Hazenella, isolated from South China Sea.</title>
        <authorList>
            <person name="Huang H."/>
            <person name="Mo K."/>
            <person name="Hu Y."/>
        </authorList>
    </citation>
    <scope>NUCLEOTIDE SEQUENCE [LARGE SCALE GENOMIC DNA]</scope>
    <source>
        <strain evidence="2">IB182357</strain>
    </source>
</reference>
<dbReference type="Proteomes" id="UP000661691">
    <property type="component" value="Unassembled WGS sequence"/>
</dbReference>
<dbReference type="RefSeq" id="WP_191140561.1">
    <property type="nucleotide sequence ID" value="NZ_JACXAG020000006.1"/>
</dbReference>
<keyword evidence="2" id="KW-1185">Reference proteome</keyword>
<dbReference type="EMBL" id="JACXAH010000012">
    <property type="protein sequence ID" value="MBD1372648.1"/>
    <property type="molecule type" value="Genomic_DNA"/>
</dbReference>
<dbReference type="AlphaFoldDB" id="A0A926NG09"/>
<gene>
    <name evidence="1" type="ORF">IC620_09805</name>
</gene>
<organism evidence="1 2">
    <name type="scientific">Polycladospora coralii</name>
    <dbReference type="NCBI Taxonomy" id="2771432"/>
    <lineage>
        <taxon>Bacteria</taxon>
        <taxon>Bacillati</taxon>
        <taxon>Bacillota</taxon>
        <taxon>Bacilli</taxon>
        <taxon>Bacillales</taxon>
        <taxon>Thermoactinomycetaceae</taxon>
        <taxon>Polycladospora</taxon>
    </lineage>
</organism>
<evidence type="ECO:0000313" key="1">
    <source>
        <dbReference type="EMBL" id="MBD1372648.1"/>
    </source>
</evidence>
<evidence type="ECO:0000313" key="2">
    <source>
        <dbReference type="Proteomes" id="UP000661691"/>
    </source>
</evidence>
<name>A0A926NG09_9BACL</name>
<proteinExistence type="predicted"/>
<sequence>MKKAKTKSNLSNLQQVTSYKLRQGWIDIPIKKRGKRLWLHLPVTTPHLQDIIEEFSDK</sequence>